<accession>A0A4D7YCJ6</accession>
<dbReference type="InterPro" id="IPR010064">
    <property type="entry name" value="HK97-gp10_tail"/>
</dbReference>
<name>A0A4D7YCJ6_AGRTU</name>
<proteinExistence type="predicted"/>
<dbReference type="EMBL" id="CP039922">
    <property type="protein sequence ID" value="QCL95251.1"/>
    <property type="molecule type" value="Genomic_DNA"/>
</dbReference>
<dbReference type="Pfam" id="PF04883">
    <property type="entry name" value="HK97-gp10_like"/>
    <property type="match status" value="1"/>
</dbReference>
<sequence>MAKTLQGWDRIKRRLERIPKAVREQTQPAVTAAAQDVANVMKALAPVDDGDLRDSIEVTAGGQKTPPHSLPGGSTVVPENAAMITAGNTKVRTAHLVEFGTRAHIAGGMFEGAQIPAIPAQPFFFPGYRMSRKKAAAKIKRAMSKSIRSTKKNGD</sequence>
<evidence type="ECO:0000313" key="1">
    <source>
        <dbReference type="EMBL" id="QCL95251.1"/>
    </source>
</evidence>
<dbReference type="AlphaFoldDB" id="A0A4D7YCJ6"/>
<protein>
    <submittedName>
        <fullName evidence="1">HK97 gp10 family phage protein</fullName>
    </submittedName>
</protein>
<evidence type="ECO:0000313" key="2">
    <source>
        <dbReference type="Proteomes" id="UP000298649"/>
    </source>
</evidence>
<dbReference type="Proteomes" id="UP000298649">
    <property type="component" value="Chromosome circular"/>
</dbReference>
<reference evidence="1 2" key="1">
    <citation type="submission" date="2019-04" db="EMBL/GenBank/DDBJ databases">
        <title>Complete genome sequence of Agrobacterium tumefaciens CFBP7129.</title>
        <authorList>
            <person name="Haryono M."/>
            <person name="Lin Y.-C."/>
            <person name="Lai E.-M."/>
            <person name="Kuo C.-H."/>
        </authorList>
    </citation>
    <scope>NUCLEOTIDE SEQUENCE [LARGE SCALE GENOMIC DNA]</scope>
    <source>
        <strain evidence="1 2">CFBP7129</strain>
    </source>
</reference>
<dbReference type="NCBIfam" id="TIGR01725">
    <property type="entry name" value="phge_HK97_gp10"/>
    <property type="match status" value="1"/>
</dbReference>
<gene>
    <name evidence="1" type="ORF">CFBP7129_00810</name>
</gene>
<organism evidence="1 2">
    <name type="scientific">Agrobacterium tumefaciens</name>
    <dbReference type="NCBI Taxonomy" id="358"/>
    <lineage>
        <taxon>Bacteria</taxon>
        <taxon>Pseudomonadati</taxon>
        <taxon>Pseudomonadota</taxon>
        <taxon>Alphaproteobacteria</taxon>
        <taxon>Hyphomicrobiales</taxon>
        <taxon>Rhizobiaceae</taxon>
        <taxon>Rhizobium/Agrobacterium group</taxon>
        <taxon>Agrobacterium</taxon>
        <taxon>Agrobacterium tumefaciens complex</taxon>
    </lineage>
</organism>